<protein>
    <submittedName>
        <fullName evidence="3">FxDxF family PEP-CTERM protein</fullName>
    </submittedName>
</protein>
<reference evidence="3 4" key="1">
    <citation type="submission" date="2024-07" db="EMBL/GenBank/DDBJ databases">
        <title>Novosphingobium kalidii RD2P27.</title>
        <authorList>
            <person name="Sun J.-Q."/>
        </authorList>
    </citation>
    <scope>NUCLEOTIDE SEQUENCE [LARGE SCALE GENOMIC DNA]</scope>
    <source>
        <strain evidence="3 4">RD2P27</strain>
    </source>
</reference>
<keyword evidence="1" id="KW-0472">Membrane</keyword>
<dbReference type="Proteomes" id="UP001548713">
    <property type="component" value="Unassembled WGS sequence"/>
</dbReference>
<evidence type="ECO:0000313" key="3">
    <source>
        <dbReference type="EMBL" id="MET1754397.1"/>
    </source>
</evidence>
<feature type="chain" id="PRO_5045846767" evidence="2">
    <location>
        <begin position="26"/>
        <end position="172"/>
    </location>
</feature>
<proteinExistence type="predicted"/>
<evidence type="ECO:0000256" key="2">
    <source>
        <dbReference type="SAM" id="SignalP"/>
    </source>
</evidence>
<dbReference type="NCBIfam" id="NF038126">
    <property type="entry name" value="PEP_CTERM_FxDxF"/>
    <property type="match status" value="1"/>
</dbReference>
<dbReference type="RefSeq" id="WP_353982801.1">
    <property type="nucleotide sequence ID" value="NZ_JBEWLY010000007.1"/>
</dbReference>
<evidence type="ECO:0000256" key="1">
    <source>
        <dbReference type="SAM" id="Phobius"/>
    </source>
</evidence>
<accession>A0ABV2CXS0</accession>
<feature type="transmembrane region" description="Helical" evidence="1">
    <location>
        <begin position="142"/>
        <end position="159"/>
    </location>
</feature>
<dbReference type="EMBL" id="JBEWLY010000007">
    <property type="protein sequence ID" value="MET1754397.1"/>
    <property type="molecule type" value="Genomic_DNA"/>
</dbReference>
<feature type="signal peptide" evidence="2">
    <location>
        <begin position="1"/>
        <end position="25"/>
    </location>
</feature>
<keyword evidence="1" id="KW-1133">Transmembrane helix</keyword>
<keyword evidence="2" id="KW-0732">Signal</keyword>
<organism evidence="3 4">
    <name type="scientific">Novosphingobium kalidii</name>
    <dbReference type="NCBI Taxonomy" id="3230299"/>
    <lineage>
        <taxon>Bacteria</taxon>
        <taxon>Pseudomonadati</taxon>
        <taxon>Pseudomonadota</taxon>
        <taxon>Alphaproteobacteria</taxon>
        <taxon>Sphingomonadales</taxon>
        <taxon>Sphingomonadaceae</taxon>
        <taxon>Novosphingobium</taxon>
    </lineage>
</organism>
<keyword evidence="4" id="KW-1185">Reference proteome</keyword>
<evidence type="ECO:0000313" key="4">
    <source>
        <dbReference type="Proteomes" id="UP001548713"/>
    </source>
</evidence>
<gene>
    <name evidence="3" type="ORF">ABVV53_02795</name>
</gene>
<sequence length="172" mass="17239">MPGRQVLITSAVIASALAVCAPAQAASTFAGDGSSSIVNGTGAFYDSMIPAGMFTDTIEFSVGSAGTSDVGVLYFKTVAGITDLAASFNGTPITFEEVGGVLFAGGLSKSVDAGLQVLTITGKSGGAGAYSGTAMFSAIPEVATWLMMIAGIGFTGFAMRQRKADAKVSYAF</sequence>
<name>A0ABV2CXS0_9SPHN</name>
<comment type="caution">
    <text evidence="3">The sequence shown here is derived from an EMBL/GenBank/DDBJ whole genome shotgun (WGS) entry which is preliminary data.</text>
</comment>
<keyword evidence="1" id="KW-0812">Transmembrane</keyword>